<dbReference type="Proteomes" id="UP000216101">
    <property type="component" value="Unassembled WGS sequence"/>
</dbReference>
<proteinExistence type="predicted"/>
<organism evidence="1 2">
    <name type="scientific">Cellvibrio mixtus</name>
    <dbReference type="NCBI Taxonomy" id="39650"/>
    <lineage>
        <taxon>Bacteria</taxon>
        <taxon>Pseudomonadati</taxon>
        <taxon>Pseudomonadota</taxon>
        <taxon>Gammaproteobacteria</taxon>
        <taxon>Cellvibrionales</taxon>
        <taxon>Cellvibrionaceae</taxon>
        <taxon>Cellvibrio</taxon>
    </lineage>
</organism>
<sequence length="247" mass="28633">MKDTIKIVTRFKTKNLTAREYIALSKAILQSLKAFHKAFEIIHSWGDKPTSWTMIDDDFSNFNNTVLNHIFDEEIIYTDAAGNKVSFSPEAMSWARFSNSYSNIKNPHETKYLISIGAGGESGWGFVNIELPPIYFDEFRTTKKLIDLIDIILQKIELEGAYVYTKTLYDHVVDYDKDYDIEIGWLNYFKNKNIQLHIPTELFHSSHKNGIVFWLENEISTPTKETINLAMEIRNILGDLGYLNLEQ</sequence>
<dbReference type="AlphaFoldDB" id="A0A266Q2Q9"/>
<keyword evidence="2" id="KW-1185">Reference proteome</keyword>
<comment type="caution">
    <text evidence="1">The sequence shown here is derived from an EMBL/GenBank/DDBJ whole genome shotgun (WGS) entry which is preliminary data.</text>
</comment>
<accession>A0A266Q2Q9</accession>
<reference evidence="2" key="1">
    <citation type="submission" date="2017-05" db="EMBL/GenBank/DDBJ databases">
        <authorList>
            <person name="Barney B.M."/>
        </authorList>
    </citation>
    <scope>NUCLEOTIDE SEQUENCE [LARGE SCALE GENOMIC DNA]</scope>
    <source>
        <strain evidence="2">PSBB022</strain>
    </source>
</reference>
<name>A0A266Q2Q9_9GAMM</name>
<evidence type="ECO:0000313" key="1">
    <source>
        <dbReference type="EMBL" id="OZY83649.1"/>
    </source>
</evidence>
<protein>
    <recommendedName>
        <fullName evidence="3">Immunity protein 52 domain-containing protein</fullName>
    </recommendedName>
</protein>
<evidence type="ECO:0008006" key="3">
    <source>
        <dbReference type="Google" id="ProtNLM"/>
    </source>
</evidence>
<dbReference type="RefSeq" id="WP_094986288.1">
    <property type="nucleotide sequence ID" value="NZ_NHNI01000004.1"/>
</dbReference>
<gene>
    <name evidence="1" type="ORF">CBP51_19815</name>
</gene>
<dbReference type="EMBL" id="NHNI01000004">
    <property type="protein sequence ID" value="OZY83649.1"/>
    <property type="molecule type" value="Genomic_DNA"/>
</dbReference>
<evidence type="ECO:0000313" key="2">
    <source>
        <dbReference type="Proteomes" id="UP000216101"/>
    </source>
</evidence>